<evidence type="ECO:0000313" key="1">
    <source>
        <dbReference type="EMBL" id="MBM6875917.1"/>
    </source>
</evidence>
<dbReference type="Proteomes" id="UP000728968">
    <property type="component" value="Unassembled WGS sequence"/>
</dbReference>
<gene>
    <name evidence="1" type="ORF">H6A04_09695</name>
</gene>
<protein>
    <recommendedName>
        <fullName evidence="3">Rad50/SbcC-type AAA domain-containing protein</fullName>
    </recommendedName>
</protein>
<evidence type="ECO:0000313" key="2">
    <source>
        <dbReference type="Proteomes" id="UP000728968"/>
    </source>
</evidence>
<dbReference type="EMBL" id="JACJLT010000127">
    <property type="protein sequence ID" value="MBM6875917.1"/>
    <property type="molecule type" value="Genomic_DNA"/>
</dbReference>
<dbReference type="InterPro" id="IPR027417">
    <property type="entry name" value="P-loop_NTPase"/>
</dbReference>
<feature type="non-terminal residue" evidence="1">
    <location>
        <position position="218"/>
    </location>
</feature>
<dbReference type="Gene3D" id="3.40.50.300">
    <property type="entry name" value="P-loop containing nucleotide triphosphate hydrolases"/>
    <property type="match status" value="1"/>
</dbReference>
<comment type="caution">
    <text evidence="1">The sequence shown here is derived from an EMBL/GenBank/DDBJ whole genome shotgun (WGS) entry which is preliminary data.</text>
</comment>
<name>A0ABS2G491_FUSMR</name>
<dbReference type="SUPFAM" id="SSF52540">
    <property type="entry name" value="P-loop containing nucleoside triphosphate hydrolases"/>
    <property type="match status" value="1"/>
</dbReference>
<evidence type="ECO:0008006" key="3">
    <source>
        <dbReference type="Google" id="ProtNLM"/>
    </source>
</evidence>
<proteinExistence type="predicted"/>
<organism evidence="1 2">
    <name type="scientific">Fusobacterium mortiferum</name>
    <dbReference type="NCBI Taxonomy" id="850"/>
    <lineage>
        <taxon>Bacteria</taxon>
        <taxon>Fusobacteriati</taxon>
        <taxon>Fusobacteriota</taxon>
        <taxon>Fusobacteriia</taxon>
        <taxon>Fusobacteriales</taxon>
        <taxon>Fusobacteriaceae</taxon>
        <taxon>Fusobacterium</taxon>
    </lineage>
</organism>
<reference evidence="1 2" key="1">
    <citation type="journal article" date="2021" name="Sci. Rep.">
        <title>The distribution of antibiotic resistance genes in chicken gut microbiota commensals.</title>
        <authorList>
            <person name="Juricova H."/>
            <person name="Matiasovicova J."/>
            <person name="Kubasova T."/>
            <person name="Cejkova D."/>
            <person name="Rychlik I."/>
        </authorList>
    </citation>
    <scope>NUCLEOTIDE SEQUENCE [LARGE SCALE GENOMIC DNA]</scope>
    <source>
        <strain evidence="1 2">An425</strain>
    </source>
</reference>
<keyword evidence="2" id="KW-1185">Reference proteome</keyword>
<sequence>MELVYFWMEKFGTKKNQSINFRQDYIFNVQLKNGKYKLTFEESKNKIPKNYFGKNISNISCIIGNNGSGKTSLIKKILRLKHYSSKNLLDDDYILLFKDNDNIKIETNIKKEKIQTDFKLTIINTPSRNTKYIYFSNDFNPMNESHILNVFDISLKNKLSHDTLNYNTEQYLTGLDFITILHEINSIDIAMFIIDDEEKFIEKIPYESLRKKLENIQN</sequence>
<dbReference type="RefSeq" id="WP_204716587.1">
    <property type="nucleotide sequence ID" value="NZ_JACJLT010000127.1"/>
</dbReference>
<accession>A0ABS2G491</accession>